<name>A0AAV7XEB1_9NEOP</name>
<dbReference type="AlphaFoldDB" id="A0AAV7XEB1"/>
<organism evidence="1 2">
    <name type="scientific">Megalurothrips usitatus</name>
    <name type="common">bean blossom thrips</name>
    <dbReference type="NCBI Taxonomy" id="439358"/>
    <lineage>
        <taxon>Eukaryota</taxon>
        <taxon>Metazoa</taxon>
        <taxon>Ecdysozoa</taxon>
        <taxon>Arthropoda</taxon>
        <taxon>Hexapoda</taxon>
        <taxon>Insecta</taxon>
        <taxon>Pterygota</taxon>
        <taxon>Neoptera</taxon>
        <taxon>Paraneoptera</taxon>
        <taxon>Thysanoptera</taxon>
        <taxon>Terebrantia</taxon>
        <taxon>Thripoidea</taxon>
        <taxon>Thripidae</taxon>
        <taxon>Megalurothrips</taxon>
    </lineage>
</organism>
<comment type="caution">
    <text evidence="1">The sequence shown here is derived from an EMBL/GenBank/DDBJ whole genome shotgun (WGS) entry which is preliminary data.</text>
</comment>
<evidence type="ECO:0000313" key="2">
    <source>
        <dbReference type="Proteomes" id="UP001075354"/>
    </source>
</evidence>
<proteinExistence type="predicted"/>
<sequence length="310" mass="33805">MSNQHQKFHVFQDSVEDPSWATISISDECGDLSLPGAAHEPFNNDECDDTSLDDTLPIEAAEELNGLGSGYAQSMKMHLQYFHPVRAVSSFPVESPLPPQDMKGFQPVHCSSSIQLDSAGSSTGSLDFSPEVCSSRLDNQHIKPSSFATHHEEFLSQNGYQKTSHNVQPAPIIQEIMKTNPSLRFPVGARMNSEEFKPQRCSTGISESQLKVQRSSAALGPTETSTSFVPLRCSTGLDPPIPSVPSDFKPNRCSTGLQENSVAFLPLRCSTGLNESAAFNPPMSSTAQNVEDSNISDFKNLRMCSEEAFK</sequence>
<gene>
    <name evidence="1" type="ORF">ONE63_001148</name>
</gene>
<evidence type="ECO:0000313" key="1">
    <source>
        <dbReference type="EMBL" id="KAJ1523269.1"/>
    </source>
</evidence>
<keyword evidence="2" id="KW-1185">Reference proteome</keyword>
<dbReference type="EMBL" id="JAPTSV010000010">
    <property type="protein sequence ID" value="KAJ1523269.1"/>
    <property type="molecule type" value="Genomic_DNA"/>
</dbReference>
<accession>A0AAV7XEB1</accession>
<protein>
    <submittedName>
        <fullName evidence="1">Uncharacterized protein</fullName>
    </submittedName>
</protein>
<dbReference type="Proteomes" id="UP001075354">
    <property type="component" value="Chromosome 10"/>
</dbReference>
<reference evidence="1" key="1">
    <citation type="submission" date="2022-12" db="EMBL/GenBank/DDBJ databases">
        <title>Chromosome-level genome assembly of the bean flower thrips Megalurothrips usitatus.</title>
        <authorList>
            <person name="Ma L."/>
            <person name="Liu Q."/>
            <person name="Li H."/>
            <person name="Cai W."/>
        </authorList>
    </citation>
    <scope>NUCLEOTIDE SEQUENCE</scope>
    <source>
        <strain evidence="1">Cailab_2022a</strain>
    </source>
</reference>